<reference evidence="4" key="1">
    <citation type="submission" date="2017-03" db="EMBL/GenBank/DDBJ databases">
        <title>Phytopthora megakarya and P. palmivora, two closely related causual agents of cacao black pod achieved similar genome size and gene model numbers by different mechanisms.</title>
        <authorList>
            <person name="Ali S."/>
            <person name="Shao J."/>
            <person name="Larry D.J."/>
            <person name="Kronmiller B."/>
            <person name="Shen D."/>
            <person name="Strem M.D."/>
            <person name="Melnick R.L."/>
            <person name="Guiltinan M.J."/>
            <person name="Tyler B.M."/>
            <person name="Meinhardt L.W."/>
            <person name="Bailey B.A."/>
        </authorList>
    </citation>
    <scope>NUCLEOTIDE SEQUENCE [LARGE SCALE GENOMIC DNA]</scope>
    <source>
        <strain evidence="4">zdho120</strain>
    </source>
</reference>
<name>A0A225WQ04_9STRA</name>
<feature type="region of interest" description="Disordered" evidence="1">
    <location>
        <begin position="1"/>
        <end position="22"/>
    </location>
</feature>
<proteinExistence type="predicted"/>
<sequence>MGGKDNEPNADGVFTPRADYTSPDAPLHQKRQNLIWGGVSLFLLLNVIALYILHFADRGNNGDSVTSTISTSTLSSANLKSASKGQAVSYTSDGQLAAGAGTTAYLAAATLPSEDQYMAYIKFAPLGTSEASYASNIVSYQTGTAPDIKCLITVATTDADTKTVSFADVEDSNVFSKSTVKGLTTLSDSLAIALTTVTASDGFSTTTYVTPVKISDGSVSVQQDQTVEAYNTSSTTFMTRISDTSFALVFYESYLVSPYYQQVLVGTVADDGSISFSDGLEFGNANGVTFTQFGTPQSVFNTSDTVTVPWYVEASSTSSNATATSAVGDVGLCLFTAKVADSNLTETVQVCDTSVSPTYYIDSAKISETVIALSYFDTANQYALTVSLVEFSTITGAPTFRSSYVIEESVGKIDFGSAFGFYPTPIVRTLTNDRLAVGFFNPASSGKPSIKVLSYSSAPIVRTLTNDRLAVGFFNPASSGKPSIKVLSYSSDLSLTEASPVLPVSNADFSLASADPNAAGSIVLDVVATETGALIGYSGLWAGIQNQRVALVESFGKPVGVVSKVGSSDVDVALSGAVDVSSDLTKGNAYYASTEGTLYAASTTSTDNYILANDNSVVISKDALVGVAISSKKLMITV</sequence>
<keyword evidence="2" id="KW-1133">Transmembrane helix</keyword>
<evidence type="ECO:0000256" key="2">
    <source>
        <dbReference type="SAM" id="Phobius"/>
    </source>
</evidence>
<organism evidence="3 4">
    <name type="scientific">Phytophthora megakarya</name>
    <dbReference type="NCBI Taxonomy" id="4795"/>
    <lineage>
        <taxon>Eukaryota</taxon>
        <taxon>Sar</taxon>
        <taxon>Stramenopiles</taxon>
        <taxon>Oomycota</taxon>
        <taxon>Peronosporomycetes</taxon>
        <taxon>Peronosporales</taxon>
        <taxon>Peronosporaceae</taxon>
        <taxon>Phytophthora</taxon>
    </lineage>
</organism>
<keyword evidence="4" id="KW-1185">Reference proteome</keyword>
<keyword evidence="2" id="KW-0812">Transmembrane</keyword>
<gene>
    <name evidence="3" type="ORF">PHMEG_0006092</name>
</gene>
<feature type="transmembrane region" description="Helical" evidence="2">
    <location>
        <begin position="34"/>
        <end position="56"/>
    </location>
</feature>
<comment type="caution">
    <text evidence="3">The sequence shown here is derived from an EMBL/GenBank/DDBJ whole genome shotgun (WGS) entry which is preliminary data.</text>
</comment>
<dbReference type="OrthoDB" id="160470at2759"/>
<evidence type="ECO:0000313" key="4">
    <source>
        <dbReference type="Proteomes" id="UP000198211"/>
    </source>
</evidence>
<keyword evidence="2" id="KW-0472">Membrane</keyword>
<evidence type="ECO:0000313" key="3">
    <source>
        <dbReference type="EMBL" id="OWZ19622.1"/>
    </source>
</evidence>
<evidence type="ECO:0000256" key="1">
    <source>
        <dbReference type="SAM" id="MobiDB-lite"/>
    </source>
</evidence>
<dbReference type="AlphaFoldDB" id="A0A225WQ04"/>
<dbReference type="EMBL" id="NBNE01000420">
    <property type="protein sequence ID" value="OWZ19622.1"/>
    <property type="molecule type" value="Genomic_DNA"/>
</dbReference>
<dbReference type="Proteomes" id="UP000198211">
    <property type="component" value="Unassembled WGS sequence"/>
</dbReference>
<accession>A0A225WQ04</accession>
<protein>
    <submittedName>
        <fullName evidence="3">Uncharacterized protein</fullName>
    </submittedName>
</protein>